<dbReference type="InterPro" id="IPR005097">
    <property type="entry name" value="Sacchrp_dh_NADP-bd"/>
</dbReference>
<dbReference type="Proteomes" id="UP000267464">
    <property type="component" value="Unassembled WGS sequence"/>
</dbReference>
<dbReference type="InterPro" id="IPR051276">
    <property type="entry name" value="Saccharopine_DH-like_oxidrdct"/>
</dbReference>
<dbReference type="SUPFAM" id="SSF51735">
    <property type="entry name" value="NAD(P)-binding Rossmann-fold domains"/>
    <property type="match status" value="1"/>
</dbReference>
<dbReference type="OrthoDB" id="4420885at2"/>
<dbReference type="PANTHER" id="PTHR12286:SF5">
    <property type="entry name" value="SACCHAROPINE DEHYDROGENASE-LIKE OXIDOREDUCTASE"/>
    <property type="match status" value="1"/>
</dbReference>
<reference evidence="2 3" key="2">
    <citation type="submission" date="2018-12" db="EMBL/GenBank/DDBJ databases">
        <title>Rhizobacter gummiphilus sp. nov., a rubber-degrading bacterium isolated from the soil of a botanical garden in Japan.</title>
        <authorList>
            <person name="Shunsuke S.S."/>
        </authorList>
    </citation>
    <scope>NUCLEOTIDE SEQUENCE [LARGE SCALE GENOMIC DNA]</scope>
    <source>
        <strain evidence="2 3">S-16</strain>
    </source>
</reference>
<keyword evidence="3" id="KW-1185">Reference proteome</keyword>
<proteinExistence type="predicted"/>
<dbReference type="Pfam" id="PF03435">
    <property type="entry name" value="Sacchrp_dh_NADP"/>
    <property type="match status" value="1"/>
</dbReference>
<evidence type="ECO:0000259" key="1">
    <source>
        <dbReference type="Pfam" id="PF03435"/>
    </source>
</evidence>
<dbReference type="GO" id="GO:0005811">
    <property type="term" value="C:lipid droplet"/>
    <property type="evidence" value="ECO:0007669"/>
    <property type="project" value="TreeGrafter"/>
</dbReference>
<reference evidence="2 3" key="1">
    <citation type="submission" date="2018-08" db="EMBL/GenBank/DDBJ databases">
        <authorList>
            <person name="Khan S.A."/>
            <person name="Jeon C.O."/>
            <person name="Chun B.H."/>
            <person name="Jeong S.E."/>
        </authorList>
    </citation>
    <scope>NUCLEOTIDE SEQUENCE [LARGE SCALE GENOMIC DNA]</scope>
    <source>
        <strain evidence="2 3">S-16</strain>
    </source>
</reference>
<dbReference type="RefSeq" id="WP_124538862.1">
    <property type="nucleotide sequence ID" value="NZ_QUSW01000001.1"/>
</dbReference>
<evidence type="ECO:0000313" key="2">
    <source>
        <dbReference type="EMBL" id="RQP26190.1"/>
    </source>
</evidence>
<dbReference type="GO" id="GO:0005886">
    <property type="term" value="C:plasma membrane"/>
    <property type="evidence" value="ECO:0007669"/>
    <property type="project" value="TreeGrafter"/>
</dbReference>
<dbReference type="InterPro" id="IPR036291">
    <property type="entry name" value="NAD(P)-bd_dom_sf"/>
</dbReference>
<feature type="domain" description="Saccharopine dehydrogenase NADP binding" evidence="1">
    <location>
        <begin position="8"/>
        <end position="135"/>
    </location>
</feature>
<dbReference type="PANTHER" id="PTHR12286">
    <property type="entry name" value="SACCHAROPINE DEHYDROGENASE-LIKE OXIDOREDUCTASE"/>
    <property type="match status" value="1"/>
</dbReference>
<gene>
    <name evidence="2" type="ORF">DZC73_03900</name>
</gene>
<dbReference type="GO" id="GO:0009247">
    <property type="term" value="P:glycolipid biosynthetic process"/>
    <property type="evidence" value="ECO:0007669"/>
    <property type="project" value="TreeGrafter"/>
</dbReference>
<dbReference type="Gene3D" id="3.40.50.720">
    <property type="entry name" value="NAD(P)-binding Rossmann-like Domain"/>
    <property type="match status" value="1"/>
</dbReference>
<dbReference type="EMBL" id="QUSW01000001">
    <property type="protein sequence ID" value="RQP26190.1"/>
    <property type="molecule type" value="Genomic_DNA"/>
</dbReference>
<protein>
    <recommendedName>
        <fullName evidence="1">Saccharopine dehydrogenase NADP binding domain-containing protein</fullName>
    </recommendedName>
</protein>
<name>A0A3N7HV23_9BURK</name>
<accession>A0A3N7HV23</accession>
<dbReference type="AlphaFoldDB" id="A0A3N7HV23"/>
<sequence length="435" mass="45706">MPAKPFDVVVFGATGFTGRQAVLAMIHRCATQSVTWAVAGRSADKLAALVSELVPSAAEPPAVLVADADDLDAVHTLAAQTRVLINLAGPYAKRGEAVVQACIANGAHYLDLSGETFWVQQMIARHHRAAKSAKLKIIPCCGYESLPFDIATLWMANQVREHHAEPCREVKVVVSFTGKRITSVADAVSGGTVASLSSMLELDTTDCVRNPACLLPADASDAHEVAERNAYRFIPRFDEDVGAVTAPNIPAPFVNPPIVLRSQALMAGEGLFAPDFRYAEAMNMKSMVPEVSFLPDAASLPLQWAAAASLAAPLANLSAALAGPLKFERGALRKVVDWLAPKPGKGPSEEALSGTGYVFDLFAVSQSGKKLRGRLEAQGHPGYRSTPEMLVTSAIGLAKGTLGRTPHVGVVTPAAGLGIEAVGALREAGVTFSLA</sequence>
<comment type="caution">
    <text evidence="2">The sequence shown here is derived from an EMBL/GenBank/DDBJ whole genome shotgun (WGS) entry which is preliminary data.</text>
</comment>
<evidence type="ECO:0000313" key="3">
    <source>
        <dbReference type="Proteomes" id="UP000267464"/>
    </source>
</evidence>
<organism evidence="2 3">
    <name type="scientific">Piscinibacter terrae</name>
    <dbReference type="NCBI Taxonomy" id="2496871"/>
    <lineage>
        <taxon>Bacteria</taxon>
        <taxon>Pseudomonadati</taxon>
        <taxon>Pseudomonadota</taxon>
        <taxon>Betaproteobacteria</taxon>
        <taxon>Burkholderiales</taxon>
        <taxon>Sphaerotilaceae</taxon>
        <taxon>Piscinibacter</taxon>
    </lineage>
</organism>